<feature type="region of interest" description="Disordered" evidence="1">
    <location>
        <begin position="1"/>
        <end position="25"/>
    </location>
</feature>
<evidence type="ECO:0000313" key="2">
    <source>
        <dbReference type="EMBL" id="MBD2777636.1"/>
    </source>
</evidence>
<dbReference type="Proteomes" id="UP000629098">
    <property type="component" value="Unassembled WGS sequence"/>
</dbReference>
<evidence type="ECO:0000256" key="1">
    <source>
        <dbReference type="SAM" id="MobiDB-lite"/>
    </source>
</evidence>
<gene>
    <name evidence="2" type="ORF">ICL16_37740</name>
</gene>
<feature type="compositionally biased region" description="Low complexity" evidence="1">
    <location>
        <begin position="7"/>
        <end position="25"/>
    </location>
</feature>
<reference evidence="2" key="1">
    <citation type="submission" date="2020-09" db="EMBL/GenBank/DDBJ databases">
        <title>Iningainema tapete sp. nov. (Scytonemataceae, Cyanobacteria) from greenhouses in central Florida (USA) produces two types of nodularin with biosynthetic potential for microcystin-LR and anabaenopeptins.</title>
        <authorList>
            <person name="Berthold D.E."/>
            <person name="Lefler F.W."/>
            <person name="Huang I.-S."/>
            <person name="Abdulla H."/>
            <person name="Zimba P.V."/>
            <person name="Laughinghouse H.D. IV."/>
        </authorList>
    </citation>
    <scope>NUCLEOTIDE SEQUENCE</scope>
    <source>
        <strain evidence="2">BLCCT55</strain>
    </source>
</reference>
<name>A0A8J6XU29_9CYAN</name>
<protein>
    <submittedName>
        <fullName evidence="2">Uncharacterized protein</fullName>
    </submittedName>
</protein>
<proteinExistence type="predicted"/>
<accession>A0A8J6XU29</accession>
<evidence type="ECO:0000313" key="3">
    <source>
        <dbReference type="Proteomes" id="UP000629098"/>
    </source>
</evidence>
<dbReference type="AlphaFoldDB" id="A0A8J6XU29"/>
<organism evidence="2 3">
    <name type="scientific">Iningainema tapete BLCC-T55</name>
    <dbReference type="NCBI Taxonomy" id="2748662"/>
    <lineage>
        <taxon>Bacteria</taxon>
        <taxon>Bacillati</taxon>
        <taxon>Cyanobacteriota</taxon>
        <taxon>Cyanophyceae</taxon>
        <taxon>Nostocales</taxon>
        <taxon>Scytonemataceae</taxon>
        <taxon>Iningainema tapete</taxon>
    </lineage>
</organism>
<comment type="caution">
    <text evidence="2">The sequence shown here is derived from an EMBL/GenBank/DDBJ whole genome shotgun (WGS) entry which is preliminary data.</text>
</comment>
<keyword evidence="3" id="KW-1185">Reference proteome</keyword>
<sequence>MRRRVSVSESSSVSGSESSSVSGLSSDIANVQLAENIIGMEPDSTLNNI</sequence>
<dbReference type="EMBL" id="JACXAE010000111">
    <property type="protein sequence ID" value="MBD2777636.1"/>
    <property type="molecule type" value="Genomic_DNA"/>
</dbReference>